<evidence type="ECO:0000259" key="3">
    <source>
        <dbReference type="PROSITE" id="PS50157"/>
    </source>
</evidence>
<keyword evidence="1" id="KW-0863">Zinc-finger</keyword>
<dbReference type="Proteomes" id="UP000008524">
    <property type="component" value="Chromosome 8"/>
</dbReference>
<dbReference type="GeneID" id="3659816"/>
<reference evidence="5 6" key="2">
    <citation type="journal article" date="2005" name="Science">
        <title>The genome of the African trypanosome Trypanosoma brucei.</title>
        <authorList>
            <person name="Berriman M."/>
            <person name="Ghedin E."/>
            <person name="Hertz-Fowler C."/>
            <person name="Blandin G."/>
            <person name="Renauld H."/>
            <person name="Bartholomeu D.C."/>
            <person name="Lennard N.J."/>
            <person name="Caler E."/>
            <person name="Hamlin N.E."/>
            <person name="Haas B."/>
            <person name="Bohme U."/>
            <person name="Hannick L."/>
            <person name="Aslett M.A."/>
            <person name="Shallom J."/>
            <person name="Marcello L."/>
            <person name="Hou L."/>
            <person name="Wickstead B."/>
            <person name="Alsmark U.C."/>
            <person name="Arrowsmith C."/>
            <person name="Atkin R.J."/>
            <person name="Barron A.J."/>
            <person name="Bringaud F."/>
            <person name="Brooks K."/>
            <person name="Carrington M."/>
            <person name="Cherevach I."/>
            <person name="Chillingworth T.J."/>
            <person name="Churcher C."/>
            <person name="Clark L.N."/>
            <person name="Corton C.H."/>
            <person name="Cronin A."/>
            <person name="Davies R.M."/>
            <person name="Doggett J."/>
            <person name="Djikeng A."/>
            <person name="Feldblyum T."/>
            <person name="Field M.C."/>
            <person name="Fraser A."/>
            <person name="Goodhead I."/>
            <person name="Hance Z."/>
            <person name="Harper D."/>
            <person name="Harris B.R."/>
            <person name="Hauser H."/>
            <person name="Hostetler J."/>
            <person name="Ivens A."/>
            <person name="Jagels K."/>
            <person name="Johnson D."/>
            <person name="Johnson J."/>
            <person name="Jones K."/>
            <person name="Kerhornou A.X."/>
            <person name="Koo H."/>
            <person name="Larke N."/>
            <person name="Landfear S."/>
            <person name="Larkin C."/>
            <person name="Leech V."/>
            <person name="Line A."/>
            <person name="Lord A."/>
            <person name="Macleod A."/>
            <person name="Mooney P.J."/>
            <person name="Moule S."/>
            <person name="Martin D.M."/>
            <person name="Morgan G.W."/>
            <person name="Mungall K."/>
            <person name="Norbertczak H."/>
            <person name="Ormond D."/>
            <person name="Pai G."/>
            <person name="Peacock C.S."/>
            <person name="Peterson J."/>
            <person name="Quail M.A."/>
            <person name="Rabbinowitsch E."/>
            <person name="Rajandream M.A."/>
            <person name="Reitter C."/>
            <person name="Salzberg S.L."/>
            <person name="Sanders M."/>
            <person name="Schobel S."/>
            <person name="Sharp S."/>
            <person name="Simmonds M."/>
            <person name="Simpson A.J."/>
            <person name="Tallon L."/>
            <person name="Turner C.M."/>
            <person name="Tait A."/>
            <person name="Tivey A.R."/>
            <person name="Van Aken S."/>
            <person name="Walker D."/>
            <person name="Wanless D."/>
            <person name="Wang S."/>
            <person name="White B."/>
            <person name="White O."/>
            <person name="Whitehead S."/>
            <person name="Woodward J."/>
            <person name="Wortman J."/>
            <person name="Adams M.D."/>
            <person name="Embley T.M."/>
            <person name="Gull K."/>
            <person name="Ullu E."/>
            <person name="Barry J.D."/>
            <person name="Fairlamb A.H."/>
            <person name="Opperdoes F."/>
            <person name="Barrell B.G."/>
            <person name="Donelson J.E."/>
            <person name="Hall N."/>
            <person name="Fraser C.M."/>
            <person name="Melville S.E."/>
            <person name="El-Sayed N.M."/>
        </authorList>
    </citation>
    <scope>NUCLEOTIDE SEQUENCE [LARGE SCALE GENOMIC DNA]</scope>
    <source>
        <strain evidence="5 6">927/4 GUTat10.1</strain>
    </source>
</reference>
<reference evidence="5" key="4">
    <citation type="submission" date="2005-04" db="EMBL/GenBank/DDBJ databases">
        <title>Sequencing, closure, and annotation of Trypanosoma brucei chromosomes 2 through 8.</title>
        <authorList>
            <person name="Ghedin E."/>
            <person name="Blandin G."/>
            <person name="Bartholomeu D."/>
            <person name="Caler E."/>
            <person name="Haas B."/>
            <person name="Hannick L."/>
            <person name="Shallom J."/>
            <person name="Hou L."/>
            <person name="Djikeng A."/>
            <person name="Feldblyum T."/>
            <person name="Hostetler J."/>
            <person name="Johnson J."/>
            <person name="Jones K."/>
            <person name="Koo H.L."/>
            <person name="Larkin C."/>
            <person name="Pai G."/>
            <person name="Peterson J."/>
            <person name="Khalak H.G."/>
            <person name="Salzberg S."/>
            <person name="Simpson A.J."/>
            <person name="Tallon L."/>
            <person name="Van Aken S."/>
            <person name="Wanless D."/>
            <person name="White O."/>
            <person name="Wortman J."/>
            <person name="Fraser C.M."/>
            <person name="El-Sayed N.M.A."/>
        </authorList>
    </citation>
    <scope>NUCLEOTIDE SEQUENCE</scope>
    <source>
        <strain evidence="5">927/4 GUTat10.1</strain>
    </source>
</reference>
<feature type="compositionally biased region" description="Basic and acidic residues" evidence="2">
    <location>
        <begin position="318"/>
        <end position="332"/>
    </location>
</feature>
<accession>D6XMI8</accession>
<evidence type="ECO:0000256" key="2">
    <source>
        <dbReference type="SAM" id="MobiDB-lite"/>
    </source>
</evidence>
<feature type="region of interest" description="Disordered" evidence="2">
    <location>
        <begin position="392"/>
        <end position="421"/>
    </location>
</feature>
<dbReference type="PaxDb" id="5691-AAZ13568"/>
<dbReference type="RefSeq" id="XP_847634.1">
    <property type="nucleotide sequence ID" value="XM_842541.1"/>
</dbReference>
<feature type="region of interest" description="Disordered" evidence="2">
    <location>
        <begin position="289"/>
        <end position="370"/>
    </location>
</feature>
<dbReference type="GO" id="GO:0008270">
    <property type="term" value="F:zinc ion binding"/>
    <property type="evidence" value="ECO:0007669"/>
    <property type="project" value="UniProtKB-KW"/>
</dbReference>
<protein>
    <recommendedName>
        <fullName evidence="3">C2H2-type domain-containing protein</fullName>
    </recommendedName>
</protein>
<dbReference type="EMBL" id="AC159428">
    <property type="protein sequence ID" value="AAX70000.1"/>
    <property type="molecule type" value="Genomic_DNA"/>
</dbReference>
<dbReference type="GO" id="GO:0005737">
    <property type="term" value="C:cytoplasm"/>
    <property type="evidence" value="ECO:0006056"/>
    <property type="project" value="Others"/>
</dbReference>
<feature type="compositionally biased region" description="Polar residues" evidence="2">
    <location>
        <begin position="399"/>
        <end position="412"/>
    </location>
</feature>
<organism evidence="4 6">
    <name type="scientific">Trypanosoma brucei brucei (strain 927/4 GUTat10.1)</name>
    <dbReference type="NCBI Taxonomy" id="185431"/>
    <lineage>
        <taxon>Eukaryota</taxon>
        <taxon>Discoba</taxon>
        <taxon>Euglenozoa</taxon>
        <taxon>Kinetoplastea</taxon>
        <taxon>Metakinetoplastina</taxon>
        <taxon>Trypanosomatida</taxon>
        <taxon>Trypanosomatidae</taxon>
        <taxon>Trypanosoma</taxon>
    </lineage>
</organism>
<dbReference type="AlphaFoldDB" id="Q57WL9"/>
<evidence type="ECO:0000313" key="4">
    <source>
        <dbReference type="EMBL" id="AAX70000.1"/>
    </source>
</evidence>
<reference evidence="5" key="1">
    <citation type="journal article" date="2005" name="Science">
        <title>Comparative genomics of trypanosomatid parasitic protozoa.</title>
        <authorList>
            <person name="El-Sayed N.M."/>
            <person name="Myler P.J."/>
            <person name="Blandin G."/>
            <person name="Berriman M."/>
            <person name="Crabtree J."/>
            <person name="Aggarwal G."/>
            <person name="Caler E."/>
            <person name="Renauld H."/>
            <person name="Worthey E.A."/>
            <person name="Hertz-Fowler C."/>
            <person name="Ghedin E."/>
            <person name="Peacock C."/>
            <person name="Bartholomeu D.C."/>
            <person name="Haas B.J."/>
            <person name="Tran A.N."/>
            <person name="Wortman J.R."/>
            <person name="Alsmark U.C."/>
            <person name="Angiuoli S."/>
            <person name="Anupama A."/>
            <person name="Badger J."/>
            <person name="Bringaud F."/>
            <person name="Cadag E."/>
            <person name="Carlton J.M."/>
            <person name="Cerqueira G.C."/>
            <person name="Creasy T."/>
            <person name="Delcher A.L."/>
            <person name="Djikeng A."/>
            <person name="Embley T.M."/>
            <person name="Hauser C."/>
            <person name="Ivens A.C."/>
            <person name="Kummerfeld S.K."/>
            <person name="Pereira-Leal J.B."/>
            <person name="Nilsson D."/>
            <person name="Peterson J."/>
            <person name="Salzberg S.L."/>
            <person name="Shallom J."/>
            <person name="Silva J.C."/>
            <person name="Sundaram J."/>
            <person name="Westenberger S."/>
            <person name="White O."/>
            <person name="Melville S.E."/>
            <person name="Donelson J.E."/>
            <person name="Andersson B."/>
            <person name="Stuart K.D."/>
            <person name="Hall N."/>
        </authorList>
    </citation>
    <scope>NUCLEOTIDE SEQUENCE</scope>
    <source>
        <strain evidence="5">927/4 GUTat10.1</strain>
    </source>
</reference>
<feature type="domain" description="C2H2-type" evidence="3">
    <location>
        <begin position="189"/>
        <end position="217"/>
    </location>
</feature>
<keyword evidence="1" id="KW-0862">Zinc</keyword>
<reference evidence="4" key="3">
    <citation type="submission" date="2005-04" db="EMBL/GenBank/DDBJ databases">
        <title>.</title>
        <authorList>
            <person name="Ghedin E."/>
            <person name="Blandin G."/>
            <person name="Bartholomeu D."/>
            <person name="Caler E."/>
            <person name="Haas B."/>
            <person name="Hannick L."/>
            <person name="Shallom J."/>
            <person name="Hou L."/>
            <person name="Djikeng A."/>
            <person name="Feldblyum T."/>
            <person name="Hostetler J."/>
            <person name="Johnson J."/>
            <person name="Jones K."/>
            <person name="Koo H.L."/>
            <person name="Larkin C."/>
            <person name="Pai G."/>
            <person name="Peterson J."/>
            <person name="Khalak H.G."/>
            <person name="Salzberg S."/>
            <person name="Simpson A.J."/>
            <person name="Tallon L."/>
            <person name="Van Aken S."/>
            <person name="Wanless D."/>
            <person name="White O."/>
            <person name="Wortman J."/>
            <person name="Fraser C.M."/>
            <person name="El-Sayed N.M.A."/>
        </authorList>
    </citation>
    <scope>NUCLEOTIDE SEQUENCE</scope>
    <source>
        <strain evidence="4">GUTat10.1</strain>
    </source>
</reference>
<proteinExistence type="predicted"/>
<sequence>MCVYCAFDNEWLLLFHFYSSFTKEMRTRTTMTSGAPRVYCGAFVRNRKQRKILCSLNRKLKLCPYCGRLGCSRHVRRCGGQLVNCSVCGSNVVIRDLDDHFFRCGEQCSPRVTVGGEEGCCEERKVCETYDAYYSECSNGGCSGDCAHPAWNEVPQGRQDKGDVCVVCDLLLVHPGGEEGHVHCKGHVFECTTCGQVFMTAVEYAMHLCCGRTDPEPKSSTCGLSEDTVKDRGGCSYPTWETSCLSVSPLKGPAPHTPVATRSQSPSSMLVSPEISFSCPRFMQLTTVKPPSRSFEKSSGASSGVLGGNQAKKSKSRLRGDSSTEARDDLGRRQPNKGIHAAEGTASSNFRVSGRAESVPRNRVSEEGGCSTGLVGRNNVWRPLPLFAGDGGRRMGPSRMSSAAGSLRSSVMDSRERDGEHGTTIWRTREAQPDSFIPIVEKTSPSHHQSHSATVVDCMGSSVSVTTINNREAAPLSTVNPQCRKNASRCQPRDVASMLSGTRCTVCNVASRFGDGSGAGLRRAASFSGCGRPRMRSARRCGSPSGDVGCCVPTSDDTYRQKSLEMVLGQRAREVLSQHSQTNGGPRGDATVLSFYLRE</sequence>
<dbReference type="InterPro" id="IPR013087">
    <property type="entry name" value="Znf_C2H2_type"/>
</dbReference>
<evidence type="ECO:0000313" key="6">
    <source>
        <dbReference type="Proteomes" id="UP000008524"/>
    </source>
</evidence>
<dbReference type="GO" id="GO:0031981">
    <property type="term" value="C:nuclear lumen"/>
    <property type="evidence" value="ECO:0006056"/>
    <property type="project" value="Others"/>
</dbReference>
<keyword evidence="1" id="KW-0479">Metal-binding</keyword>
<name>Q57WL9_TRYB2</name>
<dbReference type="PROSITE" id="PS50157">
    <property type="entry name" value="ZINC_FINGER_C2H2_2"/>
    <property type="match status" value="1"/>
</dbReference>
<evidence type="ECO:0000256" key="1">
    <source>
        <dbReference type="PROSITE-ProRule" id="PRU00042"/>
    </source>
</evidence>
<evidence type="ECO:0000313" key="5">
    <source>
        <dbReference type="EMBL" id="AAZ13568.1"/>
    </source>
</evidence>
<keyword evidence="6" id="KW-1185">Reference proteome</keyword>
<gene>
    <name evidence="5" type="primary">Tb08.28A12.130</name>
    <name evidence="4" type="ORF">Tb927.8.8110</name>
</gene>
<accession>Q57WL9</accession>
<dbReference type="InParanoid" id="Q57WL9"/>
<dbReference type="KEGG" id="tbr:Tb927.8.8110"/>
<dbReference type="EMBL" id="CP000071">
    <property type="protein sequence ID" value="AAZ13568.1"/>
    <property type="molecule type" value="Genomic_DNA"/>
</dbReference>